<dbReference type="Proteomes" id="UP001570417">
    <property type="component" value="Unassembled WGS sequence"/>
</dbReference>
<gene>
    <name evidence="1" type="ORF">AB4566_07240</name>
</gene>
<dbReference type="EMBL" id="JBFRUW010000019">
    <property type="protein sequence ID" value="MFA0568065.1"/>
    <property type="molecule type" value="Genomic_DNA"/>
</dbReference>
<organism evidence="1 2">
    <name type="scientific">Vibrio gallaecicus</name>
    <dbReference type="NCBI Taxonomy" id="552386"/>
    <lineage>
        <taxon>Bacteria</taxon>
        <taxon>Pseudomonadati</taxon>
        <taxon>Pseudomonadota</taxon>
        <taxon>Gammaproteobacteria</taxon>
        <taxon>Vibrionales</taxon>
        <taxon>Vibrionaceae</taxon>
        <taxon>Vibrio</taxon>
    </lineage>
</organism>
<reference evidence="1 2" key="1">
    <citation type="journal article" date="2024" name="ISME J.">
        <title>Tailless and filamentous prophages are predominant in marine Vibrio.</title>
        <authorList>
            <person name="Steensen K."/>
            <person name="Seneca J."/>
            <person name="Bartlau N."/>
            <person name="Yu X.A."/>
            <person name="Hussain F.A."/>
            <person name="Polz M.F."/>
        </authorList>
    </citation>
    <scope>NUCLEOTIDE SEQUENCE [LARGE SCALE GENOMIC DNA]</scope>
    <source>
        <strain evidence="1 2">10N.222.51.A1</strain>
    </source>
</reference>
<evidence type="ECO:0000313" key="2">
    <source>
        <dbReference type="Proteomes" id="UP001570417"/>
    </source>
</evidence>
<keyword evidence="2" id="KW-1185">Reference proteome</keyword>
<name>A0ABV4N9R9_9VIBR</name>
<evidence type="ECO:0000313" key="1">
    <source>
        <dbReference type="EMBL" id="MFA0568065.1"/>
    </source>
</evidence>
<protein>
    <submittedName>
        <fullName evidence="1">Uncharacterized protein</fullName>
    </submittedName>
</protein>
<dbReference type="RefSeq" id="WP_372265573.1">
    <property type="nucleotide sequence ID" value="NZ_JBFRUW010000019.1"/>
</dbReference>
<comment type="caution">
    <text evidence="1">The sequence shown here is derived from an EMBL/GenBank/DDBJ whole genome shotgun (WGS) entry which is preliminary data.</text>
</comment>
<proteinExistence type="predicted"/>
<sequence>MHSAFKVVAVITALAAGFYGPQAINKVQESLGSDMENVDLADYCMLSTDSCVQDSISMSLDKNTAQPLIPSTIRVIWPNAKQDTLLLSLKGLEMEMGIALYQLKSIGGDEYEGEIILPVCTLEKMTWVGELTDGTTTIHPAIRMAR</sequence>
<accession>A0ABV4N9R9</accession>